<keyword evidence="1" id="KW-0472">Membrane</keyword>
<sequence>MSKRPSGLVAIVIYKIFTATLLTIVSIALLVSVKHQPDLEELWESLVLAGKQGLIALLLEKLLNLSTKKVLFGGVAAGVYAVVTAIEAVGLWYEKAWARWLVLGVVGISIPAEIFELIHKFSFLKVVIFLINIAVFVYLLREFPKK</sequence>
<feature type="transmembrane region" description="Helical" evidence="1">
    <location>
        <begin position="97"/>
        <end position="115"/>
    </location>
</feature>
<dbReference type="EMBL" id="JAALHA020000005">
    <property type="protein sequence ID" value="MDR9895689.1"/>
    <property type="molecule type" value="Genomic_DNA"/>
</dbReference>
<dbReference type="InterPro" id="IPR021125">
    <property type="entry name" value="DUF2127"/>
</dbReference>
<feature type="transmembrane region" description="Helical" evidence="1">
    <location>
        <begin position="7"/>
        <end position="30"/>
    </location>
</feature>
<dbReference type="Pfam" id="PF09900">
    <property type="entry name" value="DUF2127"/>
    <property type="match status" value="1"/>
</dbReference>
<dbReference type="AlphaFoldDB" id="A0AAP5I8H2"/>
<keyword evidence="1" id="KW-0812">Transmembrane</keyword>
<evidence type="ECO:0000256" key="1">
    <source>
        <dbReference type="SAM" id="Phobius"/>
    </source>
</evidence>
<dbReference type="Proteomes" id="UP000667802">
    <property type="component" value="Unassembled WGS sequence"/>
</dbReference>
<feature type="transmembrane region" description="Helical" evidence="1">
    <location>
        <begin position="71"/>
        <end position="91"/>
    </location>
</feature>
<organism evidence="2 3">
    <name type="scientific">Aetokthonos hydrillicola Thurmond2011</name>
    <dbReference type="NCBI Taxonomy" id="2712845"/>
    <lineage>
        <taxon>Bacteria</taxon>
        <taxon>Bacillati</taxon>
        <taxon>Cyanobacteriota</taxon>
        <taxon>Cyanophyceae</taxon>
        <taxon>Nostocales</taxon>
        <taxon>Hapalosiphonaceae</taxon>
        <taxon>Aetokthonos</taxon>
    </lineage>
</organism>
<gene>
    <name evidence="2" type="ORF">G7B40_014085</name>
</gene>
<name>A0AAP5I8H2_9CYAN</name>
<reference evidence="3" key="1">
    <citation type="journal article" date="2021" name="Science">
        <title>Hunting the eagle killer: A cyanobacterial neurotoxin causes vacuolar myelinopathy.</title>
        <authorList>
            <person name="Breinlinger S."/>
            <person name="Phillips T.J."/>
            <person name="Haram B.N."/>
            <person name="Mares J."/>
            <person name="Martinez Yerena J.A."/>
            <person name="Hrouzek P."/>
            <person name="Sobotka R."/>
            <person name="Henderson W.M."/>
            <person name="Schmieder P."/>
            <person name="Williams S.M."/>
            <person name="Lauderdale J.D."/>
            <person name="Wilde H.D."/>
            <person name="Gerrin W."/>
            <person name="Kust A."/>
            <person name="Washington J.W."/>
            <person name="Wagner C."/>
            <person name="Geier B."/>
            <person name="Liebeke M."/>
            <person name="Enke H."/>
            <person name="Niedermeyer T.H.J."/>
            <person name="Wilde S.B."/>
        </authorList>
    </citation>
    <scope>NUCLEOTIDE SEQUENCE [LARGE SCALE GENOMIC DNA]</scope>
    <source>
        <strain evidence="3">Thurmond2011</strain>
    </source>
</reference>
<dbReference type="RefSeq" id="WP_208342191.1">
    <property type="nucleotide sequence ID" value="NZ_CAWQFN010000103.1"/>
</dbReference>
<comment type="caution">
    <text evidence="2">The sequence shown here is derived from an EMBL/GenBank/DDBJ whole genome shotgun (WGS) entry which is preliminary data.</text>
</comment>
<proteinExistence type="predicted"/>
<accession>A0AAP5I8H2</accession>
<protein>
    <submittedName>
        <fullName evidence="2">DUF2127 domain-containing protein</fullName>
    </submittedName>
</protein>
<feature type="transmembrane region" description="Helical" evidence="1">
    <location>
        <begin position="122"/>
        <end position="140"/>
    </location>
</feature>
<evidence type="ECO:0000313" key="3">
    <source>
        <dbReference type="Proteomes" id="UP000667802"/>
    </source>
</evidence>
<evidence type="ECO:0000313" key="2">
    <source>
        <dbReference type="EMBL" id="MDR9895689.1"/>
    </source>
</evidence>
<keyword evidence="1" id="KW-1133">Transmembrane helix</keyword>
<keyword evidence="3" id="KW-1185">Reference proteome</keyword>